<dbReference type="FunFam" id="3.40.50.2300:FF:000063">
    <property type="entry name" value="Gamma-aminobutyric acid type B receptor subunit"/>
    <property type="match status" value="1"/>
</dbReference>
<reference evidence="14" key="1">
    <citation type="submission" date="2020-11" db="EMBL/GenBank/DDBJ databases">
        <authorList>
            <person name="Tran Van P."/>
        </authorList>
    </citation>
    <scope>NUCLEOTIDE SEQUENCE</scope>
</reference>
<keyword evidence="7 13" id="KW-0472">Membrane</keyword>
<dbReference type="PRINTS" id="PR01177">
    <property type="entry name" value="GABAB1RECPTR"/>
</dbReference>
<comment type="subcellular location">
    <subcellularLocation>
        <location evidence="1">Cell membrane</location>
        <topology evidence="1">Multi-pass membrane protein</topology>
    </subcellularLocation>
</comment>
<protein>
    <recommendedName>
        <fullName evidence="11">Sodium/hydrogen exchanger</fullName>
    </recommendedName>
</protein>
<dbReference type="NCBIfam" id="TIGR00840">
    <property type="entry name" value="b_cpa1"/>
    <property type="match status" value="1"/>
</dbReference>
<dbReference type="InterPro" id="IPR017978">
    <property type="entry name" value="GPCR_3_C"/>
</dbReference>
<feature type="transmembrane region" description="Helical" evidence="13">
    <location>
        <begin position="465"/>
        <end position="484"/>
    </location>
</feature>
<feature type="transmembrane region" description="Helical" evidence="13">
    <location>
        <begin position="895"/>
        <end position="918"/>
    </location>
</feature>
<evidence type="ECO:0000256" key="5">
    <source>
        <dbReference type="ARBA" id="ARBA00022989"/>
    </source>
</evidence>
<feature type="transmembrane region" description="Helical" evidence="13">
    <location>
        <begin position="764"/>
        <end position="780"/>
    </location>
</feature>
<gene>
    <name evidence="14" type="ORF">CTOB1V02_LOCUS4816</name>
</gene>
<dbReference type="OrthoDB" id="17569at2759"/>
<feature type="region of interest" description="Disordered" evidence="12">
    <location>
        <begin position="1425"/>
        <end position="1454"/>
    </location>
</feature>
<keyword evidence="8" id="KW-0675">Receptor</keyword>
<feature type="region of interest" description="Disordered" evidence="12">
    <location>
        <begin position="1370"/>
        <end position="1390"/>
    </location>
</feature>
<feature type="transmembrane region" description="Helical" evidence="13">
    <location>
        <begin position="985"/>
        <end position="1006"/>
    </location>
</feature>
<feature type="transmembrane region" description="Helical" evidence="13">
    <location>
        <begin position="285"/>
        <end position="312"/>
    </location>
</feature>
<dbReference type="InterPro" id="IPR002455">
    <property type="entry name" value="GPCR3_GABA-B"/>
</dbReference>
<feature type="transmembrane region" description="Helical" evidence="13">
    <location>
        <begin position="505"/>
        <end position="524"/>
    </location>
</feature>
<feature type="compositionally biased region" description="Basic and acidic residues" evidence="12">
    <location>
        <begin position="648"/>
        <end position="660"/>
    </location>
</feature>
<dbReference type="PROSITE" id="PS50259">
    <property type="entry name" value="G_PROTEIN_RECEP_F3_4"/>
    <property type="match status" value="1"/>
</dbReference>
<keyword evidence="11" id="KW-0739">Sodium transport</keyword>
<feature type="transmembrane region" description="Helical" evidence="13">
    <location>
        <begin position="702"/>
        <end position="720"/>
    </location>
</feature>
<sequence>MEEVFKTTVPDLEAKCREAKIEILARKSFQSNPAEAIAALKRLDARIIVGLFYAGAARKVLCEIYHQKLYGRSYVWLLIGWYEDNWYQANLEKEGINCTADQMREAAEGHITTEARMWNTDNSITVSGSTTAEFGQRLIQRLKERGYAKQIEQNSMPEGYQEAPLAYDAVWAAALALNKTMEILRLQGRSLVREFDYSNREIAKIIYNSMDSIKFLGVSGSLQFSSGDRISWTKIEQMTDGKYHILGYYDTHSDNLTWHGTVKWVGGKPPPDQTVVRYQRKTVSLGLLIVVSFLSFSGTVAAIALIVFMYMYRTKRFIRHSQPTCNIITLVGITVCLTGSCLLGLDGRLIPYWLLPWVCQARAWLLTIGFSLSYGAMFAKIWSVHSLATKAKAEGAPKPQSGPHRPWLMVCFFIVVDVTILIVWTVTDPMVLEVEDLPFELPDNTDEDIKIRPQLEHCVSVNNDIWLGVLYAYKGLLLIFGLFLSYETRSVKLKLVNDSRFVGMAIYNVVVLCGITAPVSLVIASQPDASFAFVNFSTIFCCLISMGLIFTPKIVEIIRYPNGRRADSRHSTNGIPSTEDTQKLQKILEENEELQKMLDLGPLSLVSFRASRYAGREVVKMLPRNGIVLFWLCHCAILAISEAATTGHENDTNGSAHHETNGSAHHHTNASAHHETNGSAQHGHGHHEGISLVHWQWDELKTLFTASVFIFLAGIVKLCFHNSTRLSSLLPESCVLIILGMIVGAISHWTGIYSHVPQLTPYSFLYWFLPPIVLESAYSLRDRVFFNNLGSILIFAVVGTLINAFALGGTLYFFSLGGMGFPEGLRGVDILLFSIIISAVDPVSVLAIFQEIAINKDIYFLVFGESLLNDAVVIVLYSALSALARLGGTIPGGQYGMAIASFFTISFGGMLIGTVYGFASAFLAKYTHHVRAVESLSILLIAYISYLSAELFHFSGIMSLIMCGLIQAQYALPNLTKKSYLFVKYFTKLLAAVNDTVVFLLLGMAVVHSHEYKWNISFVLWTLVLTLAFRFATVFTVTPILNKRRLRKVNPQEMFIMAYSGLRGAVGFALVLSVDETVVEPKELFVTTTVAVVLFTVFVQGATIKPLLNLFKIRRQEKLDKSLLIEIGANTEDNIMAGIEMIVGRKGNFTIRKTLEYYDQQYLKPIFQSKSAEEKLALVYQKLALNDHYANLYGPSMVMHDEGVTVSEEDEEVGVMETIDDLDEEEGLDITETTSMRSRPVSPQPRSLSPRKTVSPSPSGERFTVSDDHAHVTRTTSDRPRTLLRMLTRGNMGMSVRNVRGERRDSRDSAVSKMPDTADIETLRKALVNSPFNKYHQRFNRNMMDDEFLELDMHLKRRHQQARRISHLVEKKSSALEQPPPEPLPNGSVTRRWNSAVNRVLNRPLSQPTGGKLWPGVQQILAVKRTAPRRRAVSETSARGSPRTGSPVVKKSLNALDSPKRSRAFDNAAFRSASPSPTRGTRLTVISEKNASSKKEDTGSIATAELEESLEE</sequence>
<organism evidence="14">
    <name type="scientific">Cyprideis torosa</name>
    <dbReference type="NCBI Taxonomy" id="163714"/>
    <lineage>
        <taxon>Eukaryota</taxon>
        <taxon>Metazoa</taxon>
        <taxon>Ecdysozoa</taxon>
        <taxon>Arthropoda</taxon>
        <taxon>Crustacea</taxon>
        <taxon>Oligostraca</taxon>
        <taxon>Ostracoda</taxon>
        <taxon>Podocopa</taxon>
        <taxon>Podocopida</taxon>
        <taxon>Cytherocopina</taxon>
        <taxon>Cytheroidea</taxon>
        <taxon>Cytherideidae</taxon>
        <taxon>Cyprideis</taxon>
    </lineage>
</organism>
<evidence type="ECO:0000256" key="3">
    <source>
        <dbReference type="ARBA" id="ARBA00022692"/>
    </source>
</evidence>
<evidence type="ECO:0000256" key="6">
    <source>
        <dbReference type="ARBA" id="ARBA00023040"/>
    </source>
</evidence>
<feature type="region of interest" description="Disordered" evidence="12">
    <location>
        <begin position="1224"/>
        <end position="1280"/>
    </location>
</feature>
<feature type="transmembrane region" description="Helical" evidence="13">
    <location>
        <begin position="858"/>
        <end position="883"/>
    </location>
</feature>
<name>A0A7R8WDQ8_9CRUS</name>
<evidence type="ECO:0000256" key="1">
    <source>
        <dbReference type="ARBA" id="ARBA00004651"/>
    </source>
</evidence>
<accession>A0A7R8WDQ8</accession>
<dbReference type="Gene3D" id="6.10.140.1330">
    <property type="match status" value="1"/>
</dbReference>
<feature type="transmembrane region" description="Helical" evidence="13">
    <location>
        <begin position="792"/>
        <end position="814"/>
    </location>
</feature>
<keyword evidence="11" id="KW-0050">Antiport</keyword>
<keyword evidence="10" id="KW-0807">Transducer</keyword>
<keyword evidence="2" id="KW-1003">Cell membrane</keyword>
<feature type="transmembrane region" description="Helical" evidence="13">
    <location>
        <begin position="732"/>
        <end position="752"/>
    </location>
</feature>
<feature type="transmembrane region" description="Helical" evidence="13">
    <location>
        <begin position="830"/>
        <end position="849"/>
    </location>
</feature>
<feature type="transmembrane region" description="Helical" evidence="13">
    <location>
        <begin position="626"/>
        <end position="644"/>
    </location>
</feature>
<dbReference type="GO" id="GO:0006885">
    <property type="term" value="P:regulation of pH"/>
    <property type="evidence" value="ECO:0007669"/>
    <property type="project" value="InterPro"/>
</dbReference>
<keyword evidence="11" id="KW-0915">Sodium</keyword>
<feature type="transmembrane region" description="Helical" evidence="13">
    <location>
        <begin position="406"/>
        <end position="427"/>
    </location>
</feature>
<keyword evidence="6" id="KW-0297">G-protein coupled receptor</keyword>
<evidence type="ECO:0000256" key="9">
    <source>
        <dbReference type="ARBA" id="ARBA00023180"/>
    </source>
</evidence>
<dbReference type="Pfam" id="PF01094">
    <property type="entry name" value="ANF_receptor"/>
    <property type="match status" value="1"/>
</dbReference>
<dbReference type="PANTHER" id="PTHR10519">
    <property type="entry name" value="GABA-B RECEPTOR"/>
    <property type="match status" value="1"/>
</dbReference>
<dbReference type="PRINTS" id="PR01176">
    <property type="entry name" value="GABABRECEPTR"/>
</dbReference>
<evidence type="ECO:0000256" key="4">
    <source>
        <dbReference type="ARBA" id="ARBA00022729"/>
    </source>
</evidence>
<feature type="region of interest" description="Disordered" evidence="12">
    <location>
        <begin position="1469"/>
        <end position="1512"/>
    </location>
</feature>
<evidence type="ECO:0000313" key="14">
    <source>
        <dbReference type="EMBL" id="CAD7226905.1"/>
    </source>
</evidence>
<dbReference type="InterPro" id="IPR004709">
    <property type="entry name" value="NaH_exchanger"/>
</dbReference>
<feature type="region of interest" description="Disordered" evidence="12">
    <location>
        <begin position="648"/>
        <end position="685"/>
    </location>
</feature>
<feature type="transmembrane region" description="Helical" evidence="13">
    <location>
        <begin position="952"/>
        <end position="973"/>
    </location>
</feature>
<feature type="transmembrane region" description="Helical" evidence="13">
    <location>
        <begin position="530"/>
        <end position="550"/>
    </location>
</feature>
<dbReference type="Pfam" id="PF00999">
    <property type="entry name" value="Na_H_Exchanger"/>
    <property type="match status" value="1"/>
</dbReference>
<evidence type="ECO:0000256" key="8">
    <source>
        <dbReference type="ARBA" id="ARBA00023170"/>
    </source>
</evidence>
<dbReference type="InterPro" id="IPR001828">
    <property type="entry name" value="ANF_lig-bd_rcpt"/>
</dbReference>
<evidence type="ECO:0000256" key="10">
    <source>
        <dbReference type="ARBA" id="ARBA00023224"/>
    </source>
</evidence>
<dbReference type="GO" id="GO:0004965">
    <property type="term" value="F:G protein-coupled GABA receptor activity"/>
    <property type="evidence" value="ECO:0007669"/>
    <property type="project" value="InterPro"/>
</dbReference>
<feature type="transmembrane region" description="Helical" evidence="13">
    <location>
        <begin position="930"/>
        <end position="946"/>
    </location>
</feature>
<feature type="transmembrane region" description="Helical" evidence="13">
    <location>
        <begin position="1054"/>
        <end position="1072"/>
    </location>
</feature>
<feature type="transmembrane region" description="Helical" evidence="13">
    <location>
        <begin position="1018"/>
        <end position="1042"/>
    </location>
</feature>
<dbReference type="GO" id="GO:0038039">
    <property type="term" value="C:G protein-coupled receptor heterodimeric complex"/>
    <property type="evidence" value="ECO:0007669"/>
    <property type="project" value="TreeGrafter"/>
</dbReference>
<dbReference type="CDD" id="cd06366">
    <property type="entry name" value="PBP1_GABAb_receptor"/>
    <property type="match status" value="1"/>
</dbReference>
<proteinExistence type="inferred from homology"/>
<evidence type="ECO:0000256" key="12">
    <source>
        <dbReference type="SAM" id="MobiDB-lite"/>
    </source>
</evidence>
<dbReference type="InterPro" id="IPR006153">
    <property type="entry name" value="Cation/H_exchanger_TM"/>
</dbReference>
<dbReference type="EMBL" id="OB660971">
    <property type="protein sequence ID" value="CAD7226905.1"/>
    <property type="molecule type" value="Genomic_DNA"/>
</dbReference>
<feature type="transmembrane region" description="Helical" evidence="13">
    <location>
        <begin position="365"/>
        <end position="385"/>
    </location>
</feature>
<evidence type="ECO:0000256" key="7">
    <source>
        <dbReference type="ARBA" id="ARBA00023136"/>
    </source>
</evidence>
<keyword evidence="4" id="KW-0732">Signal</keyword>
<keyword evidence="5 13" id="KW-1133">Transmembrane helix</keyword>
<feature type="compositionally biased region" description="Polar residues" evidence="12">
    <location>
        <begin position="1244"/>
        <end position="1258"/>
    </location>
</feature>
<keyword evidence="11" id="KW-0813">Transport</keyword>
<dbReference type="Pfam" id="PF00003">
    <property type="entry name" value="7tm_3"/>
    <property type="match status" value="1"/>
</dbReference>
<feature type="compositionally biased region" description="Basic and acidic residues" evidence="12">
    <location>
        <begin position="1264"/>
        <end position="1280"/>
    </location>
</feature>
<dbReference type="SUPFAM" id="SSF53822">
    <property type="entry name" value="Periplasmic binding protein-like I"/>
    <property type="match status" value="1"/>
</dbReference>
<evidence type="ECO:0000256" key="2">
    <source>
        <dbReference type="ARBA" id="ARBA00022475"/>
    </source>
</evidence>
<keyword evidence="11" id="KW-0406">Ion transport</keyword>
<feature type="transmembrane region" description="Helical" evidence="13">
    <location>
        <begin position="1084"/>
        <end position="1108"/>
    </location>
</feature>
<keyword evidence="9" id="KW-0325">Glycoprotein</keyword>
<dbReference type="GO" id="GO:0015385">
    <property type="term" value="F:sodium:proton antiporter activity"/>
    <property type="evidence" value="ECO:0007669"/>
    <property type="project" value="InterPro"/>
</dbReference>
<dbReference type="GO" id="GO:0007214">
    <property type="term" value="P:gamma-aminobutyric acid signaling pathway"/>
    <property type="evidence" value="ECO:0007669"/>
    <property type="project" value="TreeGrafter"/>
</dbReference>
<dbReference type="Gene3D" id="3.40.50.2300">
    <property type="match status" value="2"/>
</dbReference>
<feature type="transmembrane region" description="Helical" evidence="13">
    <location>
        <begin position="324"/>
        <end position="345"/>
    </location>
</feature>
<evidence type="ECO:0000256" key="13">
    <source>
        <dbReference type="SAM" id="Phobius"/>
    </source>
</evidence>
<dbReference type="InterPro" id="IPR028082">
    <property type="entry name" value="Peripla_BP_I"/>
</dbReference>
<evidence type="ECO:0000256" key="11">
    <source>
        <dbReference type="RuleBase" id="RU003722"/>
    </source>
</evidence>
<comment type="similarity">
    <text evidence="11">Belongs to the monovalent cation:proton antiporter 1 (CPA1) transporter (TC 2.A.36) family.</text>
</comment>
<dbReference type="PANTHER" id="PTHR10519:SF77">
    <property type="entry name" value="GAMMA-AMINOBUTYRIC ACID TYPE B RECEPTOR SUBUNIT 1"/>
    <property type="match status" value="1"/>
</dbReference>
<keyword evidence="3 11" id="KW-0812">Transmembrane</keyword>